<proteinExistence type="predicted"/>
<name>A0A8H9L7A9_9DEIO</name>
<sequence length="106" mass="11734">MITAEQITFAFDGVTIATERLAASVDIETQRRARLEQFKSEAIAAGQIDGKNAEAREGQLRALLAEDYGLLEKAARDVAQDRMLLTVAQLEVDRCKTLLKLLEVTQ</sequence>
<protein>
    <submittedName>
        <fullName evidence="1">Uncharacterized protein</fullName>
    </submittedName>
</protein>
<gene>
    <name evidence="1" type="ORF">GCM10008956_15130</name>
</gene>
<evidence type="ECO:0000313" key="2">
    <source>
        <dbReference type="Proteomes" id="UP000600547"/>
    </source>
</evidence>
<comment type="caution">
    <text evidence="1">The sequence shown here is derived from an EMBL/GenBank/DDBJ whole genome shotgun (WGS) entry which is preliminary data.</text>
</comment>
<dbReference type="Proteomes" id="UP000600547">
    <property type="component" value="Unassembled WGS sequence"/>
</dbReference>
<organism evidence="1 2">
    <name type="scientific">Deinococcus arenae</name>
    <dbReference type="NCBI Taxonomy" id="1452751"/>
    <lineage>
        <taxon>Bacteria</taxon>
        <taxon>Thermotogati</taxon>
        <taxon>Deinococcota</taxon>
        <taxon>Deinococci</taxon>
        <taxon>Deinococcales</taxon>
        <taxon>Deinococcaceae</taxon>
        <taxon>Deinococcus</taxon>
    </lineage>
</organism>
<dbReference type="EMBL" id="BMQG01000004">
    <property type="protein sequence ID" value="GGM39659.1"/>
    <property type="molecule type" value="Genomic_DNA"/>
</dbReference>
<accession>A0A8H9L7A9</accession>
<reference evidence="2" key="1">
    <citation type="journal article" date="2019" name="Int. J. Syst. Evol. Microbiol.">
        <title>The Global Catalogue of Microorganisms (GCM) 10K type strain sequencing project: providing services to taxonomists for standard genome sequencing and annotation.</title>
        <authorList>
            <consortium name="The Broad Institute Genomics Platform"/>
            <consortium name="The Broad Institute Genome Sequencing Center for Infectious Disease"/>
            <person name="Wu L."/>
            <person name="Ma J."/>
        </authorList>
    </citation>
    <scope>NUCLEOTIDE SEQUENCE [LARGE SCALE GENOMIC DNA]</scope>
    <source>
        <strain evidence="2">JCM 31047</strain>
    </source>
</reference>
<dbReference type="RefSeq" id="WP_189062487.1">
    <property type="nucleotide sequence ID" value="NZ_BMQG01000004.1"/>
</dbReference>
<keyword evidence="2" id="KW-1185">Reference proteome</keyword>
<dbReference type="AlphaFoldDB" id="A0A8H9L7A9"/>
<evidence type="ECO:0000313" key="1">
    <source>
        <dbReference type="EMBL" id="GGM39659.1"/>
    </source>
</evidence>